<keyword evidence="1" id="KW-0812">Transmembrane</keyword>
<evidence type="ECO:0000256" key="1">
    <source>
        <dbReference type="SAM" id="Phobius"/>
    </source>
</evidence>
<reference evidence="2" key="1">
    <citation type="submission" date="2024-07" db="EMBL/GenBank/DDBJ databases">
        <authorList>
            <person name="Yu S.T."/>
        </authorList>
    </citation>
    <scope>NUCLEOTIDE SEQUENCE</scope>
    <source>
        <strain evidence="2">R44</strain>
    </source>
</reference>
<dbReference type="Pfam" id="PF14333">
    <property type="entry name" value="DUF4389"/>
    <property type="match status" value="2"/>
</dbReference>
<dbReference type="AlphaFoldDB" id="A0AB39T993"/>
<dbReference type="InterPro" id="IPR025498">
    <property type="entry name" value="DUF4389"/>
</dbReference>
<feature type="transmembrane region" description="Helical" evidence="1">
    <location>
        <begin position="123"/>
        <end position="141"/>
    </location>
</feature>
<keyword evidence="1" id="KW-0472">Membrane</keyword>
<feature type="transmembrane region" description="Helical" evidence="1">
    <location>
        <begin position="147"/>
        <end position="166"/>
    </location>
</feature>
<dbReference type="EMBL" id="CP163444">
    <property type="protein sequence ID" value="XDQ76059.1"/>
    <property type="molecule type" value="Genomic_DNA"/>
</dbReference>
<accession>A0AB39T993</accession>
<sequence length="265" mass="28849">MAAGWEPRPSADAEGVEWRPALDVPLPGQQRRWTVLLRWLLLLPQFIVVAVLSFAAFFVTIAAWFSALVLGRLPDSIASFLGSVLAYQTRVSASAALLVDRYPPFSFDAPDYPVRIELRATPLNRLAVLFRLILMIPAAIVNSLAQAGWFAICWVFWLIGIVLGRLPDPVFGATAAVVRYRMRLVAYATMLTPVYPKGLLGDAAEAASQPAYSATRPLRLSTAAQVLVWLFLLLGLAGHLTSGTIDYDDAGDDRPGAGTAQEVRV</sequence>
<keyword evidence="1" id="KW-1133">Transmembrane helix</keyword>
<proteinExistence type="predicted"/>
<evidence type="ECO:0000313" key="2">
    <source>
        <dbReference type="EMBL" id="XDQ76059.1"/>
    </source>
</evidence>
<feature type="transmembrane region" description="Helical" evidence="1">
    <location>
        <begin position="39"/>
        <end position="65"/>
    </location>
</feature>
<name>A0AB39T993_9ACTN</name>
<feature type="transmembrane region" description="Helical" evidence="1">
    <location>
        <begin position="226"/>
        <end position="245"/>
    </location>
</feature>
<organism evidence="2">
    <name type="scientific">Streptomyces sp. R44</name>
    <dbReference type="NCBI Taxonomy" id="3238633"/>
    <lineage>
        <taxon>Bacteria</taxon>
        <taxon>Bacillati</taxon>
        <taxon>Actinomycetota</taxon>
        <taxon>Actinomycetes</taxon>
        <taxon>Kitasatosporales</taxon>
        <taxon>Streptomycetaceae</taxon>
        <taxon>Streptomyces</taxon>
    </lineage>
</organism>
<protein>
    <submittedName>
        <fullName evidence="2">DUF4389 domain-containing protein</fullName>
    </submittedName>
</protein>
<dbReference type="RefSeq" id="WP_369148610.1">
    <property type="nucleotide sequence ID" value="NZ_CP163444.1"/>
</dbReference>
<gene>
    <name evidence="2" type="ORF">AB5J54_38540</name>
</gene>